<dbReference type="KEGG" id="cam:101490097"/>
<dbReference type="PaxDb" id="3827-XP_004486436.1"/>
<evidence type="ECO:0000313" key="1">
    <source>
        <dbReference type="Proteomes" id="UP000087171"/>
    </source>
</evidence>
<dbReference type="eggNOG" id="ENOG502QRTU">
    <property type="taxonomic scope" value="Eukaryota"/>
</dbReference>
<organism evidence="1 2">
    <name type="scientific">Cicer arietinum</name>
    <name type="common">Chickpea</name>
    <name type="synonym">Garbanzo</name>
    <dbReference type="NCBI Taxonomy" id="3827"/>
    <lineage>
        <taxon>Eukaryota</taxon>
        <taxon>Viridiplantae</taxon>
        <taxon>Streptophyta</taxon>
        <taxon>Embryophyta</taxon>
        <taxon>Tracheophyta</taxon>
        <taxon>Spermatophyta</taxon>
        <taxon>Magnoliopsida</taxon>
        <taxon>eudicotyledons</taxon>
        <taxon>Gunneridae</taxon>
        <taxon>Pentapetalae</taxon>
        <taxon>rosids</taxon>
        <taxon>fabids</taxon>
        <taxon>Fabales</taxon>
        <taxon>Fabaceae</taxon>
        <taxon>Papilionoideae</taxon>
        <taxon>50 kb inversion clade</taxon>
        <taxon>NPAAA clade</taxon>
        <taxon>Hologalegina</taxon>
        <taxon>IRL clade</taxon>
        <taxon>Cicereae</taxon>
        <taxon>Cicer</taxon>
    </lineage>
</organism>
<gene>
    <name evidence="2" type="primary">LOC101490097</name>
</gene>
<dbReference type="GeneID" id="101490097"/>
<dbReference type="GO" id="GO:0009941">
    <property type="term" value="C:chloroplast envelope"/>
    <property type="evidence" value="ECO:0007669"/>
    <property type="project" value="TreeGrafter"/>
</dbReference>
<dbReference type="RefSeq" id="XP_004486436.1">
    <property type="nucleotide sequence ID" value="XM_004486379.3"/>
</dbReference>
<reference evidence="1" key="1">
    <citation type="journal article" date="2013" name="Nat. Biotechnol.">
        <title>Draft genome sequence of chickpea (Cicer arietinum) provides a resource for trait improvement.</title>
        <authorList>
            <person name="Varshney R.K."/>
            <person name="Song C."/>
            <person name="Saxena R.K."/>
            <person name="Azam S."/>
            <person name="Yu S."/>
            <person name="Sharpe A.G."/>
            <person name="Cannon S."/>
            <person name="Baek J."/>
            <person name="Rosen B.D."/>
            <person name="Tar'an B."/>
            <person name="Millan T."/>
            <person name="Zhang X."/>
            <person name="Ramsay L.D."/>
            <person name="Iwata A."/>
            <person name="Wang Y."/>
            <person name="Nelson W."/>
            <person name="Farmer A.D."/>
            <person name="Gaur P.M."/>
            <person name="Soderlund C."/>
            <person name="Penmetsa R.V."/>
            <person name="Xu C."/>
            <person name="Bharti A.K."/>
            <person name="He W."/>
            <person name="Winter P."/>
            <person name="Zhao S."/>
            <person name="Hane J.K."/>
            <person name="Carrasquilla-Garcia N."/>
            <person name="Condie J.A."/>
            <person name="Upadhyaya H.D."/>
            <person name="Luo M.C."/>
            <person name="Thudi M."/>
            <person name="Gowda C.L."/>
            <person name="Singh N.P."/>
            <person name="Lichtenzveig J."/>
            <person name="Gali K.K."/>
            <person name="Rubio J."/>
            <person name="Nadarajan N."/>
            <person name="Dolezel J."/>
            <person name="Bansal K.C."/>
            <person name="Xu X."/>
            <person name="Edwards D."/>
            <person name="Zhang G."/>
            <person name="Kahl G."/>
            <person name="Gil J."/>
            <person name="Singh K.B."/>
            <person name="Datta S.K."/>
            <person name="Jackson S.A."/>
            <person name="Wang J."/>
            <person name="Cook D.R."/>
        </authorList>
    </citation>
    <scope>NUCLEOTIDE SEQUENCE [LARGE SCALE GENOMIC DNA]</scope>
    <source>
        <strain evidence="1">cv. CDC Frontier</strain>
    </source>
</reference>
<dbReference type="AlphaFoldDB" id="A0A1S2XAQ5"/>
<dbReference type="Proteomes" id="UP000087171">
    <property type="component" value="Chromosome Ca1"/>
</dbReference>
<name>A0A1S2XAQ5_CICAR</name>
<reference evidence="2" key="2">
    <citation type="submission" date="2025-08" db="UniProtKB">
        <authorList>
            <consortium name="RefSeq"/>
        </authorList>
    </citation>
    <scope>IDENTIFICATION</scope>
    <source>
        <tissue evidence="2">Etiolated seedlings</tissue>
    </source>
</reference>
<accession>A0A1S2XAQ5</accession>
<proteinExistence type="predicted"/>
<protein>
    <submittedName>
        <fullName evidence="2">Uncharacterized protein At4g37920</fullName>
    </submittedName>
</protein>
<dbReference type="InterPro" id="IPR040320">
    <property type="entry name" value="At4g37920-like"/>
</dbReference>
<dbReference type="OrthoDB" id="509361at2759"/>
<evidence type="ECO:0000313" key="2">
    <source>
        <dbReference type="RefSeq" id="XP_004486436.1"/>
    </source>
</evidence>
<sequence length="404" mass="46221">MKLYTAILPSRSSLSPSFFISSPSTSSLPHSLLPFKTSLPSSRFNFFPKLVQTLTRVGERGLRPCNYVASHEDSTSDVLDDNKMIGVCDKLIGVFMVDKPTPTDWRRLLAFSREWNNIRPHFFTRCHDKAISETNPAMKEKLLRLARKLKEIDEDVQRHNDLLDVISRDPSEISNIVSKRRKDFTNEFFEHLHAVTKSYYDDAEKQNELAKLGDACLAAVQAYDGATESIEQINAAQLKFQDIINSPSLDAACRKIDNLAEKKELDSTLVLMITKAWSAAKESNMTKDEVKDILYHLYKTSVANLQRLVPKEIRIVKYILRIEDPEEQLSALKDAFTPGEELEGNDVDSLYTTPEKLHTWIKTVLDAYHLSKEGTLIREARDLLNPEIIEKLEMLKKVVERNFM</sequence>
<dbReference type="PANTHER" id="PTHR31755:SF3">
    <property type="entry name" value="EXOCYST COMPLEX COMPONENT SEC6"/>
    <property type="match status" value="1"/>
</dbReference>
<dbReference type="PANTHER" id="PTHR31755">
    <property type="entry name" value="FOLATE RECEPTOR-LIKE"/>
    <property type="match status" value="1"/>
</dbReference>
<keyword evidence="1" id="KW-1185">Reference proteome</keyword>
<dbReference type="GO" id="GO:0009535">
    <property type="term" value="C:chloroplast thylakoid membrane"/>
    <property type="evidence" value="ECO:0007669"/>
    <property type="project" value="TreeGrafter"/>
</dbReference>